<feature type="transmembrane region" description="Helical" evidence="1">
    <location>
        <begin position="24"/>
        <end position="47"/>
    </location>
</feature>
<dbReference type="AlphaFoldDB" id="A0AAW2YJT4"/>
<reference evidence="3 4" key="1">
    <citation type="submission" date="2024-03" db="EMBL/GenBank/DDBJ databases">
        <title>The Acrasis kona genome and developmental transcriptomes reveal deep origins of eukaryotic multicellular pathways.</title>
        <authorList>
            <person name="Sheikh S."/>
            <person name="Fu C.-J."/>
            <person name="Brown M.W."/>
            <person name="Baldauf S.L."/>
        </authorList>
    </citation>
    <scope>NUCLEOTIDE SEQUENCE [LARGE SCALE GENOMIC DNA]</scope>
    <source>
        <strain evidence="3 4">ATCC MYA-3509</strain>
    </source>
</reference>
<keyword evidence="1" id="KW-0472">Membrane</keyword>
<keyword evidence="1" id="KW-0812">Transmembrane</keyword>
<name>A0AAW2YJT4_9EUKA</name>
<gene>
    <name evidence="3" type="ORF">AKO1_005940</name>
    <name evidence="2" type="ORF">AKO1_006481</name>
</gene>
<evidence type="ECO:0000256" key="1">
    <source>
        <dbReference type="SAM" id="Phobius"/>
    </source>
</evidence>
<sequence>MCLLTSCICYTTTPLIGLRRNLNFILIHVIVVFDGVHLACSFLFLLPHLQSVECYFYRLFNNCCFSNSCSSYLIVVFLILMSSTNDYMNSSPQMKVQYYLWLWAVHESL</sequence>
<proteinExistence type="predicted"/>
<protein>
    <submittedName>
        <fullName evidence="3">Uncharacterized protein</fullName>
    </submittedName>
</protein>
<dbReference type="EMBL" id="JAOPGA020000118">
    <property type="protein sequence ID" value="KAL0476918.1"/>
    <property type="molecule type" value="Genomic_DNA"/>
</dbReference>
<keyword evidence="1" id="KW-1133">Transmembrane helix</keyword>
<evidence type="ECO:0000313" key="3">
    <source>
        <dbReference type="EMBL" id="KAL0477151.1"/>
    </source>
</evidence>
<organism evidence="3 4">
    <name type="scientific">Acrasis kona</name>
    <dbReference type="NCBI Taxonomy" id="1008807"/>
    <lineage>
        <taxon>Eukaryota</taxon>
        <taxon>Discoba</taxon>
        <taxon>Heterolobosea</taxon>
        <taxon>Tetramitia</taxon>
        <taxon>Eutetramitia</taxon>
        <taxon>Acrasidae</taxon>
        <taxon>Acrasis</taxon>
    </lineage>
</organism>
<dbReference type="EMBL" id="JAOPGA020000144">
    <property type="protein sequence ID" value="KAL0477151.1"/>
    <property type="molecule type" value="Genomic_DNA"/>
</dbReference>
<evidence type="ECO:0000313" key="4">
    <source>
        <dbReference type="Proteomes" id="UP001431209"/>
    </source>
</evidence>
<accession>A0AAW2YJT4</accession>
<dbReference type="Proteomes" id="UP001431209">
    <property type="component" value="Unassembled WGS sequence"/>
</dbReference>
<feature type="transmembrane region" description="Helical" evidence="1">
    <location>
        <begin position="59"/>
        <end position="81"/>
    </location>
</feature>
<keyword evidence="4" id="KW-1185">Reference proteome</keyword>
<evidence type="ECO:0000313" key="2">
    <source>
        <dbReference type="EMBL" id="KAL0476918.1"/>
    </source>
</evidence>
<comment type="caution">
    <text evidence="3">The sequence shown here is derived from an EMBL/GenBank/DDBJ whole genome shotgun (WGS) entry which is preliminary data.</text>
</comment>